<comment type="caution">
    <text evidence="2">The sequence shown here is derived from an EMBL/GenBank/DDBJ whole genome shotgun (WGS) entry which is preliminary data.</text>
</comment>
<evidence type="ECO:0000313" key="3">
    <source>
        <dbReference type="Proteomes" id="UP000231503"/>
    </source>
</evidence>
<organism evidence="2 3">
    <name type="scientific">Candidatus Niyogibacteria bacterium CG10_big_fil_rev_8_21_14_0_10_46_36</name>
    <dbReference type="NCBI Taxonomy" id="1974726"/>
    <lineage>
        <taxon>Bacteria</taxon>
        <taxon>Candidatus Niyogiibacteriota</taxon>
    </lineage>
</organism>
<name>A0A2H0TFR0_9BACT</name>
<evidence type="ECO:0000313" key="2">
    <source>
        <dbReference type="EMBL" id="PIR69784.1"/>
    </source>
</evidence>
<dbReference type="SUPFAM" id="SSF53474">
    <property type="entry name" value="alpha/beta-Hydrolases"/>
    <property type="match status" value="1"/>
</dbReference>
<sequence>MQKSIQIKTEDSFTLAGTQYWGETGSPGVLLLHMLPETKESWDAFAKKLQAEGFGVLAIDFRGHGESSEGPDGYRSFSEEETKQSIQDARAGFLFLQKEGCNPLFVIGASIGGNIALQLLGEIGGVRGGVVMSAGLNYSGVETLPAARHIREHQSVYFIAAKEDIRRNGISASVMAQELYEAVSCKEKKIDIFAGTEHGIHMFRAYPELEGSIVAWLKRHV</sequence>
<dbReference type="Pfam" id="PF12146">
    <property type="entry name" value="Hydrolase_4"/>
    <property type="match status" value="1"/>
</dbReference>
<protein>
    <recommendedName>
        <fullName evidence="1">Serine aminopeptidase S33 domain-containing protein</fullName>
    </recommendedName>
</protein>
<gene>
    <name evidence="2" type="ORF">COU47_01760</name>
</gene>
<dbReference type="InterPro" id="IPR029058">
    <property type="entry name" value="AB_hydrolase_fold"/>
</dbReference>
<dbReference type="AlphaFoldDB" id="A0A2H0TFR0"/>
<dbReference type="PANTHER" id="PTHR11614">
    <property type="entry name" value="PHOSPHOLIPASE-RELATED"/>
    <property type="match status" value="1"/>
</dbReference>
<dbReference type="Gene3D" id="3.40.50.1820">
    <property type="entry name" value="alpha/beta hydrolase"/>
    <property type="match status" value="1"/>
</dbReference>
<evidence type="ECO:0000259" key="1">
    <source>
        <dbReference type="Pfam" id="PF12146"/>
    </source>
</evidence>
<proteinExistence type="predicted"/>
<dbReference type="InterPro" id="IPR022742">
    <property type="entry name" value="Hydrolase_4"/>
</dbReference>
<reference evidence="3" key="1">
    <citation type="submission" date="2017-09" db="EMBL/GenBank/DDBJ databases">
        <title>Depth-based differentiation of microbial function through sediment-hosted aquifers and enrichment of novel symbionts in the deep terrestrial subsurface.</title>
        <authorList>
            <person name="Probst A.J."/>
            <person name="Ladd B."/>
            <person name="Jarett J.K."/>
            <person name="Geller-Mcgrath D.E."/>
            <person name="Sieber C.M.K."/>
            <person name="Emerson J.B."/>
            <person name="Anantharaman K."/>
            <person name="Thomas B.C."/>
            <person name="Malmstrom R."/>
            <person name="Stieglmeier M."/>
            <person name="Klingl A."/>
            <person name="Woyke T."/>
            <person name="Ryan C.M."/>
            <person name="Banfield J.F."/>
        </authorList>
    </citation>
    <scope>NUCLEOTIDE SEQUENCE [LARGE SCALE GENOMIC DNA]</scope>
</reference>
<feature type="domain" description="Serine aminopeptidase S33" evidence="1">
    <location>
        <begin position="29"/>
        <end position="136"/>
    </location>
</feature>
<accession>A0A2H0TFR0</accession>
<dbReference type="Proteomes" id="UP000231503">
    <property type="component" value="Unassembled WGS sequence"/>
</dbReference>
<dbReference type="InterPro" id="IPR051044">
    <property type="entry name" value="MAG_DAG_Lipase"/>
</dbReference>
<dbReference type="EMBL" id="PFCO01000003">
    <property type="protein sequence ID" value="PIR69784.1"/>
    <property type="molecule type" value="Genomic_DNA"/>
</dbReference>